<dbReference type="PROSITE" id="PS00679">
    <property type="entry name" value="BETA_AMYLASE_2"/>
    <property type="match status" value="1"/>
</dbReference>
<dbReference type="RefSeq" id="WP_368499398.1">
    <property type="nucleotide sequence ID" value="NZ_CP162511.1"/>
</dbReference>
<dbReference type="SUPFAM" id="SSF51445">
    <property type="entry name" value="(Trans)glycosidases"/>
    <property type="match status" value="1"/>
</dbReference>
<comment type="catalytic activity">
    <reaction evidence="1 8">
        <text>Hydrolysis of (1-&gt;4)-alpha-D-glucosidic linkages in polysaccharides so as to remove successive maltose units from the non-reducing ends of the chains.</text>
        <dbReference type="EC" id="3.2.1.2"/>
    </reaction>
</comment>
<evidence type="ECO:0000256" key="5">
    <source>
        <dbReference type="ARBA" id="ARBA00023277"/>
    </source>
</evidence>
<sequence length="512" mass="54428">MSTRLTRTGFALAATVLLSSSLAAAPALAPAATAAPPGPAHTVNVMAPLFIDDWASDGPRWRQFSSSLSVAAGQGVDAVAVDVWWGKAEPARGSFDWGYYDKLFAAVTDAGLDLVPLMSFHECKSNVGDVCDISVPAWVWEPYQICGIAGCSSAPVDDYYVSEYGNVSKEAPAPWGVGADRTLADMRDFMNAFEDHFTSPGHDYTGRVQEISVSTGPAGELRYPSYNIHDSKVAGNPAGYPNRGTFQSYTDSAVRSFADWAVARYGSVAGVGAAWGIPGLSYSAITPPTDHDRFITSGSYHAIRYGRDFTRWYHESLMRHGSEVMAEAARAFDGGFGTVPLGIKIPGVHWQTMSTSPLRRAPEVAAGLVHTDQDYNGSSTDFGYDPLLAAVRGIATASGPHPVVLHFTALEMPDGREWDGGDHAYSDAASLVRWVGAAANKAGVTLKGENALADNLAAAGTTSAVGWSHIRDAFSGITPAYSGLTVLRIGEVTGAPASTGRVEFERFLRDFH</sequence>
<feature type="chain" id="PRO_5044345071" description="Beta-amylase" evidence="9">
    <location>
        <begin position="35"/>
        <end position="512"/>
    </location>
</feature>
<organism evidence="10">
    <name type="scientific">Herbiconiux sp. A18JL235</name>
    <dbReference type="NCBI Taxonomy" id="3152363"/>
    <lineage>
        <taxon>Bacteria</taxon>
        <taxon>Bacillati</taxon>
        <taxon>Actinomycetota</taxon>
        <taxon>Actinomycetes</taxon>
        <taxon>Micrococcales</taxon>
        <taxon>Microbacteriaceae</taxon>
        <taxon>Herbiconiux</taxon>
    </lineage>
</organism>
<evidence type="ECO:0000313" key="10">
    <source>
        <dbReference type="EMBL" id="XDI07022.1"/>
    </source>
</evidence>
<dbReference type="GO" id="GO:0016161">
    <property type="term" value="F:beta-amylase activity"/>
    <property type="evidence" value="ECO:0007669"/>
    <property type="project" value="UniProtKB-EC"/>
</dbReference>
<dbReference type="AlphaFoldDB" id="A0AB39BLR2"/>
<keyword evidence="4 8" id="KW-0378">Hydrolase</keyword>
<keyword evidence="5 8" id="KW-0119">Carbohydrate metabolism</keyword>
<keyword evidence="7 8" id="KW-0624">Polysaccharide degradation</keyword>
<dbReference type="Gene3D" id="3.20.20.80">
    <property type="entry name" value="Glycosidases"/>
    <property type="match status" value="1"/>
</dbReference>
<dbReference type="Pfam" id="PF01373">
    <property type="entry name" value="Glyco_hydro_14"/>
    <property type="match status" value="1"/>
</dbReference>
<dbReference type="PRINTS" id="PR00750">
    <property type="entry name" value="BETAAMYLASE"/>
</dbReference>
<feature type="signal peptide" evidence="9">
    <location>
        <begin position="1"/>
        <end position="34"/>
    </location>
</feature>
<dbReference type="EMBL" id="CP162511">
    <property type="protein sequence ID" value="XDI07022.1"/>
    <property type="molecule type" value="Genomic_DNA"/>
</dbReference>
<comment type="similarity">
    <text evidence="2 8">Belongs to the glycosyl hydrolase 14 family.</text>
</comment>
<evidence type="ECO:0000256" key="3">
    <source>
        <dbReference type="ARBA" id="ARBA00012594"/>
    </source>
</evidence>
<name>A0AB39BLR2_9MICO</name>
<keyword evidence="9" id="KW-0732">Signal</keyword>
<dbReference type="InterPro" id="IPR001554">
    <property type="entry name" value="Glyco_hydro_14"/>
</dbReference>
<proteinExistence type="inferred from homology"/>
<evidence type="ECO:0000256" key="7">
    <source>
        <dbReference type="ARBA" id="ARBA00023326"/>
    </source>
</evidence>
<dbReference type="EC" id="3.2.1.2" evidence="3 8"/>
<dbReference type="PANTHER" id="PTHR31352">
    <property type="entry name" value="BETA-AMYLASE 1, CHLOROPLASTIC"/>
    <property type="match status" value="1"/>
</dbReference>
<evidence type="ECO:0000256" key="1">
    <source>
        <dbReference type="ARBA" id="ARBA00000546"/>
    </source>
</evidence>
<evidence type="ECO:0000256" key="8">
    <source>
        <dbReference type="RuleBase" id="RU000509"/>
    </source>
</evidence>
<accession>A0AB39BLR2</accession>
<dbReference type="InterPro" id="IPR017853">
    <property type="entry name" value="GH"/>
</dbReference>
<dbReference type="GO" id="GO:0000272">
    <property type="term" value="P:polysaccharide catabolic process"/>
    <property type="evidence" value="ECO:0007669"/>
    <property type="project" value="UniProtKB-KW"/>
</dbReference>
<dbReference type="PANTHER" id="PTHR31352:SF1">
    <property type="entry name" value="BETA-AMYLASE 3, CHLOROPLASTIC"/>
    <property type="match status" value="1"/>
</dbReference>
<reference evidence="10" key="1">
    <citation type="submission" date="2024-05" db="EMBL/GenBank/DDBJ databases">
        <title>Herbiconiux sp. A18JL235.</title>
        <authorList>
            <person name="Zhang G."/>
        </authorList>
    </citation>
    <scope>NUCLEOTIDE SEQUENCE</scope>
    <source>
        <strain evidence="10">A18JL235</strain>
    </source>
</reference>
<evidence type="ECO:0000256" key="2">
    <source>
        <dbReference type="ARBA" id="ARBA00005652"/>
    </source>
</evidence>
<dbReference type="InterPro" id="IPR018238">
    <property type="entry name" value="Glyco_hydro_14_CS"/>
</dbReference>
<protein>
    <recommendedName>
        <fullName evidence="3 8">Beta-amylase</fullName>
        <ecNumber evidence="3 8">3.2.1.2</ecNumber>
    </recommendedName>
</protein>
<evidence type="ECO:0000256" key="4">
    <source>
        <dbReference type="ARBA" id="ARBA00022801"/>
    </source>
</evidence>
<evidence type="ECO:0000256" key="9">
    <source>
        <dbReference type="SAM" id="SignalP"/>
    </source>
</evidence>
<gene>
    <name evidence="10" type="ORF">ABFY20_07960</name>
</gene>
<evidence type="ECO:0000256" key="6">
    <source>
        <dbReference type="ARBA" id="ARBA00023295"/>
    </source>
</evidence>
<keyword evidence="6 8" id="KW-0326">Glycosidase</keyword>